<dbReference type="EMBL" id="AP027266">
    <property type="protein sequence ID" value="BDW84679.1"/>
    <property type="molecule type" value="Genomic_DNA"/>
</dbReference>
<organism evidence="1 2">
    <name type="scientific">Roseicyclus marinus</name>
    <dbReference type="NCBI Taxonomy" id="2161673"/>
    <lineage>
        <taxon>Bacteria</taxon>
        <taxon>Pseudomonadati</taxon>
        <taxon>Pseudomonadota</taxon>
        <taxon>Alphaproteobacteria</taxon>
        <taxon>Rhodobacterales</taxon>
        <taxon>Roseobacteraceae</taxon>
        <taxon>Roseicyclus</taxon>
    </lineage>
</organism>
<dbReference type="RefSeq" id="WP_338274737.1">
    <property type="nucleotide sequence ID" value="NZ_AP027266.1"/>
</dbReference>
<name>A0AA48H168_9RHOB</name>
<keyword evidence="2" id="KW-1185">Reference proteome</keyword>
<accession>A0AA48H168</accession>
<gene>
    <name evidence="1" type="ORF">MACH21_08560</name>
</gene>
<evidence type="ECO:0000313" key="1">
    <source>
        <dbReference type="EMBL" id="BDW84679.1"/>
    </source>
</evidence>
<sequence>MMGMKLGEGHDSGAAINLRSELRARIGVMLKDGIPKDPEAFHVFLRKARAGEHFCYGHSAGPLPTSTKALARLFYEKGYVALVQKREGAVTYYLAQRTSRPFAG</sequence>
<evidence type="ECO:0000313" key="2">
    <source>
        <dbReference type="Proteomes" id="UP001337723"/>
    </source>
</evidence>
<reference evidence="1 2" key="1">
    <citation type="submission" date="2023-01" db="EMBL/GenBank/DDBJ databases">
        <title>Complete genome sequence of Roseicyclus marinus strain Dej080120_10.</title>
        <authorList>
            <person name="Ueki S."/>
            <person name="Maruyama F."/>
        </authorList>
    </citation>
    <scope>NUCLEOTIDE SEQUENCE [LARGE SCALE GENOMIC DNA]</scope>
    <source>
        <strain evidence="1 2">Dej080120_10</strain>
    </source>
</reference>
<proteinExistence type="predicted"/>
<dbReference type="KEGG" id="rmai:MACH21_08560"/>
<protein>
    <submittedName>
        <fullName evidence="1">Uncharacterized protein</fullName>
    </submittedName>
</protein>
<dbReference type="AlphaFoldDB" id="A0AA48H168"/>
<dbReference type="Proteomes" id="UP001337723">
    <property type="component" value="Chromosome"/>
</dbReference>